<dbReference type="Proteomes" id="UP000077748">
    <property type="component" value="Chromosome"/>
</dbReference>
<organism evidence="3 5">
    <name type="scientific">Pseudomonas citronellolis</name>
    <dbReference type="NCBI Taxonomy" id="53408"/>
    <lineage>
        <taxon>Bacteria</taxon>
        <taxon>Pseudomonadati</taxon>
        <taxon>Pseudomonadota</taxon>
        <taxon>Gammaproteobacteria</taxon>
        <taxon>Pseudomonadales</taxon>
        <taxon>Pseudomonadaceae</taxon>
        <taxon>Pseudomonas</taxon>
    </lineage>
</organism>
<gene>
    <name evidence="3" type="ORF">A9C11_22255</name>
    <name evidence="4" type="ORF">P3W55_16890</name>
</gene>
<name>A0A127MXS6_9PSED</name>
<evidence type="ECO:0000313" key="5">
    <source>
        <dbReference type="Proteomes" id="UP000077748"/>
    </source>
</evidence>
<dbReference type="EMBL" id="JARJLR010000271">
    <property type="protein sequence ID" value="MDF3843392.1"/>
    <property type="molecule type" value="Genomic_DNA"/>
</dbReference>
<evidence type="ECO:0000256" key="2">
    <source>
        <dbReference type="SAM" id="Phobius"/>
    </source>
</evidence>
<feature type="compositionally biased region" description="Basic and acidic residues" evidence="1">
    <location>
        <begin position="139"/>
        <end position="158"/>
    </location>
</feature>
<dbReference type="Proteomes" id="UP001220662">
    <property type="component" value="Unassembled WGS sequence"/>
</dbReference>
<dbReference type="EMBL" id="CP015878">
    <property type="protein sequence ID" value="ANI16525.1"/>
    <property type="molecule type" value="Genomic_DNA"/>
</dbReference>
<protein>
    <submittedName>
        <fullName evidence="3">MFS transporter</fullName>
    </submittedName>
</protein>
<dbReference type="RefSeq" id="WP_009623590.1">
    <property type="nucleotide sequence ID" value="NZ_BDGS01000001.1"/>
</dbReference>
<dbReference type="STRING" id="53408.A9C11_22255"/>
<evidence type="ECO:0000313" key="4">
    <source>
        <dbReference type="EMBL" id="MDF3843392.1"/>
    </source>
</evidence>
<proteinExistence type="predicted"/>
<reference evidence="4" key="2">
    <citation type="submission" date="2023-03" db="EMBL/GenBank/DDBJ databases">
        <title>Draft assemblies of triclosan tolerant bacteria isolated from returned activated sludge.</title>
        <authorList>
            <person name="Van Hamelsveld S."/>
        </authorList>
    </citation>
    <scope>NUCLEOTIDE SEQUENCE</scope>
    <source>
        <strain evidence="4">GW210015_S63</strain>
    </source>
</reference>
<feature type="transmembrane region" description="Helical" evidence="2">
    <location>
        <begin position="86"/>
        <end position="107"/>
    </location>
</feature>
<accession>A0A127MXS6</accession>
<keyword evidence="2" id="KW-0472">Membrane</keyword>
<dbReference type="AlphaFoldDB" id="A0A127MXS6"/>
<keyword evidence="2" id="KW-0812">Transmembrane</keyword>
<evidence type="ECO:0000256" key="1">
    <source>
        <dbReference type="SAM" id="MobiDB-lite"/>
    </source>
</evidence>
<keyword evidence="2" id="KW-1133">Transmembrane helix</keyword>
<dbReference type="KEGG" id="pcq:PcP3B5_44640"/>
<feature type="region of interest" description="Disordered" evidence="1">
    <location>
        <begin position="116"/>
        <end position="158"/>
    </location>
</feature>
<sequence length="158" mass="18309">MNEHDYQLAWGVYLFAAFGLLVVWFLMTGWMWRWLREPLRVIVLVLLFTPTPVDPANNEYAPAIAITALDVLFKVGNNAWRAVSDLALVLLAAFVVYLIFVAVRWPIERAARNRRQRAEAENEPTMRQLMQPQLMPDVDDSRADERNGNRGMRIEPRL</sequence>
<reference evidence="3 5" key="1">
    <citation type="submission" date="2016-05" db="EMBL/GenBank/DDBJ databases">
        <title>Genome Sequence of Pseudomonas citronellolis Strain SJTE-3, an Estrogens and Persistent Organic Pollutants degradation strain.</title>
        <authorList>
            <person name="Liang R."/>
        </authorList>
    </citation>
    <scope>NUCLEOTIDE SEQUENCE [LARGE SCALE GENOMIC DNA]</scope>
    <source>
        <strain evidence="3 5">SJTE-3</strain>
    </source>
</reference>
<dbReference type="GeneID" id="72997474"/>
<evidence type="ECO:0000313" key="3">
    <source>
        <dbReference type="EMBL" id="ANI16525.1"/>
    </source>
</evidence>
<feature type="transmembrane region" description="Helical" evidence="2">
    <location>
        <begin position="12"/>
        <end position="32"/>
    </location>
</feature>